<dbReference type="Gene3D" id="3.40.50.1000">
    <property type="entry name" value="HAD superfamily/HAD-like"/>
    <property type="match status" value="1"/>
</dbReference>
<reference evidence="2" key="1">
    <citation type="submission" date="2015-07" db="EMBL/GenBank/DDBJ databases">
        <authorList>
            <person name="Rodrigo-Torres Lidia"/>
            <person name="Arahal R.David."/>
        </authorList>
    </citation>
    <scope>NUCLEOTIDE SEQUENCE [LARGE SCALE GENOMIC DNA]</scope>
    <source>
        <strain evidence="2">CECT 4801</strain>
    </source>
</reference>
<dbReference type="RefSeq" id="WP_055656049.1">
    <property type="nucleotide sequence ID" value="NZ_CXST01000001.1"/>
</dbReference>
<dbReference type="GO" id="GO:0016787">
    <property type="term" value="F:hydrolase activity"/>
    <property type="evidence" value="ECO:0007669"/>
    <property type="project" value="UniProtKB-KW"/>
</dbReference>
<sequence length="226" mass="25164">MPHDTKALVLDFGGVVTRTMFETHDLTERALGLAPGSLTWRGPFDPATDSLWQAMQRDEISERDYWHRRTQEIAELTGNEWTEMAQFVKAARGADPDAVMRPEALAAIDIARQAGCKLAILSNELDLFYGADFRKKLAFLDDFDVIVDATYTRILKPDPRAYQLCLDELGLPASACVFVDDQLRNIRGAETAGLQTVHFDVLSPRSSYDQALSLLGLPSLLQGDMT</sequence>
<dbReference type="Pfam" id="PF00702">
    <property type="entry name" value="Hydrolase"/>
    <property type="match status" value="1"/>
</dbReference>
<dbReference type="EMBL" id="CXST01000001">
    <property type="protein sequence ID" value="CTQ43797.1"/>
    <property type="molecule type" value="Genomic_DNA"/>
</dbReference>
<dbReference type="PANTHER" id="PTHR47829">
    <property type="entry name" value="HYDROLASE, PUTATIVE (AFU_ORTHOLOGUE AFUA_1G12880)-RELATED"/>
    <property type="match status" value="1"/>
</dbReference>
<dbReference type="NCBIfam" id="TIGR01509">
    <property type="entry name" value="HAD-SF-IA-v3"/>
    <property type="match status" value="1"/>
</dbReference>
<keyword evidence="2" id="KW-1185">Reference proteome</keyword>
<proteinExistence type="predicted"/>
<dbReference type="STRING" id="187304.B0E33_18280"/>
<dbReference type="AlphaFoldDB" id="A0A0M6Y3D1"/>
<organism evidence="1 2">
    <name type="scientific">Roseibium aggregatum</name>
    <dbReference type="NCBI Taxonomy" id="187304"/>
    <lineage>
        <taxon>Bacteria</taxon>
        <taxon>Pseudomonadati</taxon>
        <taxon>Pseudomonadota</taxon>
        <taxon>Alphaproteobacteria</taxon>
        <taxon>Hyphomicrobiales</taxon>
        <taxon>Stappiaceae</taxon>
        <taxon>Roseibium</taxon>
    </lineage>
</organism>
<gene>
    <name evidence="1" type="ORF">LAL4801_02239</name>
</gene>
<accession>A0A0M6Y3D1</accession>
<dbReference type="Proteomes" id="UP000048926">
    <property type="component" value="Unassembled WGS sequence"/>
</dbReference>
<dbReference type="InterPro" id="IPR052898">
    <property type="entry name" value="ACAD10-like"/>
</dbReference>
<dbReference type="InterPro" id="IPR036412">
    <property type="entry name" value="HAD-like_sf"/>
</dbReference>
<dbReference type="PANTHER" id="PTHR47829:SF1">
    <property type="entry name" value="HAD FAMILY PHOSPHATASE"/>
    <property type="match status" value="1"/>
</dbReference>
<evidence type="ECO:0000313" key="2">
    <source>
        <dbReference type="Proteomes" id="UP000048926"/>
    </source>
</evidence>
<protein>
    <submittedName>
        <fullName evidence="1">Phosphatase/MT3486</fullName>
        <ecNumber evidence="1">3.1.-.-</ecNumber>
    </submittedName>
</protein>
<dbReference type="OrthoDB" id="9807742at2"/>
<evidence type="ECO:0000313" key="1">
    <source>
        <dbReference type="EMBL" id="CTQ43797.1"/>
    </source>
</evidence>
<dbReference type="InterPro" id="IPR006439">
    <property type="entry name" value="HAD-SF_hydro_IA"/>
</dbReference>
<dbReference type="EC" id="3.1.-.-" evidence="1"/>
<dbReference type="SUPFAM" id="SSF56784">
    <property type="entry name" value="HAD-like"/>
    <property type="match status" value="1"/>
</dbReference>
<name>A0A0M6Y3D1_9HYPH</name>
<dbReference type="SFLD" id="SFLDG01129">
    <property type="entry name" value="C1.5:_HAD__Beta-PGM__Phosphata"/>
    <property type="match status" value="1"/>
</dbReference>
<keyword evidence="1" id="KW-0378">Hydrolase</keyword>
<dbReference type="InterPro" id="IPR023214">
    <property type="entry name" value="HAD_sf"/>
</dbReference>
<dbReference type="SFLD" id="SFLDS00003">
    <property type="entry name" value="Haloacid_Dehalogenase"/>
    <property type="match status" value="1"/>
</dbReference>
<dbReference type="PRINTS" id="PR00413">
    <property type="entry name" value="HADHALOGNASE"/>
</dbReference>